<dbReference type="NCBIfam" id="TIGR00172">
    <property type="entry name" value="maf"/>
    <property type="match status" value="1"/>
</dbReference>
<gene>
    <name evidence="4" type="ORF">KR51_00016550</name>
</gene>
<dbReference type="Gene3D" id="3.90.950.10">
    <property type="match status" value="1"/>
</dbReference>
<evidence type="ECO:0000313" key="4">
    <source>
        <dbReference type="EMBL" id="ERN41802.1"/>
    </source>
</evidence>
<dbReference type="OrthoDB" id="9807767at2"/>
<comment type="subcellular location">
    <subcellularLocation>
        <location evidence="3">Cytoplasm</location>
    </subcellularLocation>
</comment>
<comment type="caution">
    <text evidence="4">The sequence shown here is derived from an EMBL/GenBank/DDBJ whole genome shotgun (WGS) entry which is preliminary data.</text>
</comment>
<evidence type="ECO:0000313" key="5">
    <source>
        <dbReference type="Proteomes" id="UP000016960"/>
    </source>
</evidence>
<dbReference type="HAMAP" id="MF_00528">
    <property type="entry name" value="Maf"/>
    <property type="match status" value="1"/>
</dbReference>
<evidence type="ECO:0000256" key="2">
    <source>
        <dbReference type="ARBA" id="ARBA00022801"/>
    </source>
</evidence>
<comment type="function">
    <text evidence="3">Nucleoside triphosphate pyrophosphatase. May have a dual role in cell division arrest and in preventing the incorporation of modified nucleotides into cellular nucleic acids.</text>
</comment>
<dbReference type="STRING" id="582515.KR51_00016550"/>
<keyword evidence="3" id="KW-0546">Nucleotide metabolism</keyword>
<evidence type="ECO:0000256" key="1">
    <source>
        <dbReference type="ARBA" id="ARBA00001968"/>
    </source>
</evidence>
<protein>
    <recommendedName>
        <fullName evidence="3">Nucleoside triphosphate pyrophosphatase</fullName>
        <ecNumber evidence="3">3.6.1.9</ecNumber>
    </recommendedName>
    <alternativeName>
        <fullName evidence="3">Nucleotide pyrophosphatase</fullName>
        <shortName evidence="3">Nucleotide PPase</shortName>
    </alternativeName>
</protein>
<dbReference type="Pfam" id="PF02545">
    <property type="entry name" value="Maf"/>
    <property type="match status" value="1"/>
</dbReference>
<comment type="cofactor">
    <cofactor evidence="1 3">
        <name>a divalent metal cation</name>
        <dbReference type="ChEBI" id="CHEBI:60240"/>
    </cofactor>
</comment>
<dbReference type="InterPro" id="IPR029001">
    <property type="entry name" value="ITPase-like_fam"/>
</dbReference>
<dbReference type="InterPro" id="IPR003697">
    <property type="entry name" value="Maf-like"/>
</dbReference>
<dbReference type="PANTHER" id="PTHR43213">
    <property type="entry name" value="BIFUNCTIONAL DTTP/UTP PYROPHOSPHATASE/METHYLTRANSFERASE PROTEIN-RELATED"/>
    <property type="match status" value="1"/>
</dbReference>
<dbReference type="InParanoid" id="U5DLN6"/>
<comment type="catalytic activity">
    <reaction evidence="3">
        <text>a ribonucleoside 5'-triphosphate + H2O = a ribonucleoside 5'-phosphate + diphosphate + H(+)</text>
        <dbReference type="Rhea" id="RHEA:23996"/>
        <dbReference type="ChEBI" id="CHEBI:15377"/>
        <dbReference type="ChEBI" id="CHEBI:15378"/>
        <dbReference type="ChEBI" id="CHEBI:33019"/>
        <dbReference type="ChEBI" id="CHEBI:58043"/>
        <dbReference type="ChEBI" id="CHEBI:61557"/>
        <dbReference type="EC" id="3.6.1.9"/>
    </reaction>
</comment>
<dbReference type="PIRSF" id="PIRSF006305">
    <property type="entry name" value="Maf"/>
    <property type="match status" value="1"/>
</dbReference>
<name>U5DLN6_9CHRO</name>
<dbReference type="Proteomes" id="UP000016960">
    <property type="component" value="Unassembled WGS sequence"/>
</dbReference>
<proteinExistence type="inferred from homology"/>
<keyword evidence="5" id="KW-1185">Reference proteome</keyword>
<dbReference type="PATRIC" id="fig|582515.4.peg.1868"/>
<dbReference type="FunCoup" id="U5DLN6">
    <property type="interactions" value="374"/>
</dbReference>
<feature type="active site" description="Proton acceptor" evidence="3">
    <location>
        <position position="78"/>
    </location>
</feature>
<dbReference type="EMBL" id="ASSJ01000041">
    <property type="protein sequence ID" value="ERN41802.1"/>
    <property type="molecule type" value="Genomic_DNA"/>
</dbReference>
<comment type="catalytic activity">
    <reaction evidence="3">
        <text>a 2'-deoxyribonucleoside 5'-triphosphate + H2O = a 2'-deoxyribonucleoside 5'-phosphate + diphosphate + H(+)</text>
        <dbReference type="Rhea" id="RHEA:44644"/>
        <dbReference type="ChEBI" id="CHEBI:15377"/>
        <dbReference type="ChEBI" id="CHEBI:15378"/>
        <dbReference type="ChEBI" id="CHEBI:33019"/>
        <dbReference type="ChEBI" id="CHEBI:61560"/>
        <dbReference type="ChEBI" id="CHEBI:65317"/>
        <dbReference type="EC" id="3.6.1.9"/>
    </reaction>
</comment>
<dbReference type="CDD" id="cd00555">
    <property type="entry name" value="Maf"/>
    <property type="match status" value="1"/>
</dbReference>
<comment type="similarity">
    <text evidence="3">Belongs to the Maf family.</text>
</comment>
<dbReference type="EC" id="3.6.1.9" evidence="3"/>
<keyword evidence="3" id="KW-0963">Cytoplasm</keyword>
<dbReference type="PANTHER" id="PTHR43213:SF5">
    <property type="entry name" value="BIFUNCTIONAL DTTP_UTP PYROPHOSPHATASE_METHYLTRANSFERASE PROTEIN-RELATED"/>
    <property type="match status" value="1"/>
</dbReference>
<evidence type="ECO:0000256" key="3">
    <source>
        <dbReference type="HAMAP-Rule" id="MF_00528"/>
    </source>
</evidence>
<dbReference type="GO" id="GO:0009117">
    <property type="term" value="P:nucleotide metabolic process"/>
    <property type="evidence" value="ECO:0007669"/>
    <property type="project" value="UniProtKB-KW"/>
</dbReference>
<dbReference type="AlphaFoldDB" id="U5DLN6"/>
<dbReference type="SUPFAM" id="SSF52972">
    <property type="entry name" value="ITPase-like"/>
    <property type="match status" value="1"/>
</dbReference>
<organism evidence="4 5">
    <name type="scientific">Rubidibacter lacunae KORDI 51-2</name>
    <dbReference type="NCBI Taxonomy" id="582515"/>
    <lineage>
        <taxon>Bacteria</taxon>
        <taxon>Bacillati</taxon>
        <taxon>Cyanobacteriota</taxon>
        <taxon>Cyanophyceae</taxon>
        <taxon>Oscillatoriophycideae</taxon>
        <taxon>Chroococcales</taxon>
        <taxon>Aphanothecaceae</taxon>
        <taxon>Rubidibacter</taxon>
    </lineage>
</organism>
<dbReference type="eggNOG" id="COG0424">
    <property type="taxonomic scope" value="Bacteria"/>
</dbReference>
<dbReference type="GO" id="GO:0047429">
    <property type="term" value="F:nucleoside triphosphate diphosphatase activity"/>
    <property type="evidence" value="ECO:0007669"/>
    <property type="project" value="UniProtKB-EC"/>
</dbReference>
<reference evidence="4 5" key="1">
    <citation type="submission" date="2013-05" db="EMBL/GenBank/DDBJ databases">
        <title>Draft genome sequence of Rubidibacter lacunae KORDI 51-2.</title>
        <authorList>
            <person name="Choi D.H."/>
            <person name="Noh J.H."/>
            <person name="Kwon K.-K."/>
            <person name="Lee J.-H."/>
            <person name="Ryu J.-Y."/>
        </authorList>
    </citation>
    <scope>NUCLEOTIDE SEQUENCE [LARGE SCALE GENOMIC DNA]</scope>
    <source>
        <strain evidence="4 5">KORDI 51-2</strain>
    </source>
</reference>
<accession>U5DLN6</accession>
<keyword evidence="2 3" id="KW-0378">Hydrolase</keyword>
<dbReference type="GO" id="GO:0005737">
    <property type="term" value="C:cytoplasm"/>
    <property type="evidence" value="ECO:0007669"/>
    <property type="project" value="UniProtKB-SubCell"/>
</dbReference>
<comment type="caution">
    <text evidence="3">Lacks conserved residue(s) required for the propagation of feature annotation.</text>
</comment>
<dbReference type="RefSeq" id="WP_022606402.1">
    <property type="nucleotide sequence ID" value="NZ_ASSJ01000041.1"/>
</dbReference>
<sequence length="207" mass="22454">MGVRASARRIPQLVLASASPARRRLLDAAGFRPEVCRSHFDESQVQLDDPEALVCELATCKARVVAQQFSDRLILGCDSVLVFEGEVHGKPPTPAAAIARWQRMRGRWGTLLTGHAAIDQLQGGREIVRCGSTQVHFAWASDRAIADYVTSGEPLQCAGAFALEGRGGLFVEAIEGCHTNVIGLSLPLLRELLQSLGYEPSDFWADS</sequence>